<dbReference type="RefSeq" id="WP_038697415.1">
    <property type="nucleotide sequence ID" value="NZ_CP009286.1"/>
</dbReference>
<dbReference type="EMBL" id="CP009286">
    <property type="protein sequence ID" value="AIQ64837.1"/>
    <property type="molecule type" value="Genomic_DNA"/>
</dbReference>
<dbReference type="HOGENOM" id="CLU_180015_0_0_9"/>
<dbReference type="STRING" id="169760.PSTEL_18680"/>
<protein>
    <submittedName>
        <fullName evidence="1">Uncharacterized protein</fullName>
    </submittedName>
</protein>
<keyword evidence="2" id="KW-1185">Reference proteome</keyword>
<dbReference type="InterPro" id="IPR002321">
    <property type="entry name" value="Cyt_c_II"/>
</dbReference>
<dbReference type="OrthoDB" id="7061841at2"/>
<dbReference type="GO" id="GO:0009055">
    <property type="term" value="F:electron transfer activity"/>
    <property type="evidence" value="ECO:0007669"/>
    <property type="project" value="InterPro"/>
</dbReference>
<organism evidence="1 2">
    <name type="scientific">Paenibacillus stellifer</name>
    <dbReference type="NCBI Taxonomy" id="169760"/>
    <lineage>
        <taxon>Bacteria</taxon>
        <taxon>Bacillati</taxon>
        <taxon>Bacillota</taxon>
        <taxon>Bacilli</taxon>
        <taxon>Bacillales</taxon>
        <taxon>Paenibacillaceae</taxon>
        <taxon>Paenibacillus</taxon>
    </lineage>
</organism>
<dbReference type="InterPro" id="IPR046169">
    <property type="entry name" value="DUF6171"/>
</dbReference>
<dbReference type="AlphaFoldDB" id="A0A089LVB1"/>
<evidence type="ECO:0000313" key="2">
    <source>
        <dbReference type="Proteomes" id="UP000029507"/>
    </source>
</evidence>
<accession>A0A089LVB1</accession>
<dbReference type="GO" id="GO:0020037">
    <property type="term" value="F:heme binding"/>
    <property type="evidence" value="ECO:0007669"/>
    <property type="project" value="InterPro"/>
</dbReference>
<dbReference type="GO" id="GO:0005506">
    <property type="term" value="F:iron ion binding"/>
    <property type="evidence" value="ECO:0007669"/>
    <property type="project" value="InterPro"/>
</dbReference>
<gene>
    <name evidence="1" type="ORF">PSTEL_18680</name>
</gene>
<dbReference type="Proteomes" id="UP000029507">
    <property type="component" value="Chromosome"/>
</dbReference>
<sequence>MTKGSSCKACRDEYRVTDEQIARILAAPMFASEHCVPEQVYQERLEACRACPKLEGGITCRVCGCIIPVVAKLKERSCPLPGGSRWQAQAVHAES</sequence>
<dbReference type="KEGG" id="pste:PSTEL_18680"/>
<dbReference type="PROSITE" id="PS51009">
    <property type="entry name" value="CYTCII"/>
    <property type="match status" value="1"/>
</dbReference>
<dbReference type="Pfam" id="PF19668">
    <property type="entry name" value="DUF6171"/>
    <property type="match status" value="1"/>
</dbReference>
<reference evidence="1 2" key="1">
    <citation type="submission" date="2014-08" db="EMBL/GenBank/DDBJ databases">
        <title>Comparative genomics of the Paenibacillus odorifer group.</title>
        <authorList>
            <person name="den Bakker H.C."/>
            <person name="Tsai Y.-C."/>
            <person name="Martin N."/>
            <person name="Korlach J."/>
            <person name="Wiedmann M."/>
        </authorList>
    </citation>
    <scope>NUCLEOTIDE SEQUENCE [LARGE SCALE GENOMIC DNA]</scope>
    <source>
        <strain evidence="1 2">DSM 14472</strain>
    </source>
</reference>
<evidence type="ECO:0000313" key="1">
    <source>
        <dbReference type="EMBL" id="AIQ64837.1"/>
    </source>
</evidence>
<name>A0A089LVB1_9BACL</name>
<proteinExistence type="predicted"/>